<dbReference type="PANTHER" id="PTHR43213">
    <property type="entry name" value="BIFUNCTIONAL DTTP/UTP PYROPHOSPHATASE/METHYLTRANSFERASE PROTEIN-RELATED"/>
    <property type="match status" value="1"/>
</dbReference>
<dbReference type="RefSeq" id="WP_088906726.1">
    <property type="nucleotide sequence ID" value="NZ_CP018145.1"/>
</dbReference>
<dbReference type="GO" id="GO:0036221">
    <property type="term" value="F:UTP diphosphatase activity"/>
    <property type="evidence" value="ECO:0007669"/>
    <property type="project" value="RHEA"/>
</dbReference>
<comment type="subcellular location">
    <subcellularLocation>
        <location evidence="2 6">Cytoplasm</location>
    </subcellularLocation>
</comment>
<accession>A0A220MD91</accession>
<dbReference type="SUPFAM" id="SSF52972">
    <property type="entry name" value="ITPase-like"/>
    <property type="match status" value="1"/>
</dbReference>
<evidence type="ECO:0000256" key="6">
    <source>
        <dbReference type="HAMAP-Rule" id="MF_00528"/>
    </source>
</evidence>
<comment type="cofactor">
    <cofactor evidence="1 6">
        <name>a divalent metal cation</name>
        <dbReference type="ChEBI" id="CHEBI:60240"/>
    </cofactor>
</comment>
<dbReference type="CDD" id="cd00555">
    <property type="entry name" value="Maf"/>
    <property type="match status" value="1"/>
</dbReference>
<dbReference type="EMBL" id="CP018145">
    <property type="protein sequence ID" value="ASJ52849.1"/>
    <property type="molecule type" value="Genomic_DNA"/>
</dbReference>
<dbReference type="PIRSF" id="PIRSF006305">
    <property type="entry name" value="Maf"/>
    <property type="match status" value="1"/>
</dbReference>
<dbReference type="PANTHER" id="PTHR43213:SF5">
    <property type="entry name" value="BIFUNCTIONAL DTTP_UTP PYROPHOSPHATASE_METHYLTRANSFERASE PROTEIN-RELATED"/>
    <property type="match status" value="1"/>
</dbReference>
<evidence type="ECO:0000256" key="2">
    <source>
        <dbReference type="ARBA" id="ARBA00004496"/>
    </source>
</evidence>
<keyword evidence="5 6" id="KW-0546">Nucleotide metabolism</keyword>
<feature type="active site" description="Proton acceptor" evidence="6">
    <location>
        <position position="73"/>
    </location>
</feature>
<keyword evidence="3 6" id="KW-0963">Cytoplasm</keyword>
<evidence type="ECO:0000256" key="5">
    <source>
        <dbReference type="ARBA" id="ARBA00023080"/>
    </source>
</evidence>
<organism evidence="7 8">
    <name type="scientific">Brevibacillus formosus</name>
    <dbReference type="NCBI Taxonomy" id="54913"/>
    <lineage>
        <taxon>Bacteria</taxon>
        <taxon>Bacillati</taxon>
        <taxon>Bacillota</taxon>
        <taxon>Bacilli</taxon>
        <taxon>Bacillales</taxon>
        <taxon>Paenibacillaceae</taxon>
        <taxon>Brevibacillus</taxon>
    </lineage>
</organism>
<dbReference type="GO" id="GO:0005737">
    <property type="term" value="C:cytoplasm"/>
    <property type="evidence" value="ECO:0007669"/>
    <property type="project" value="UniProtKB-SubCell"/>
</dbReference>
<comment type="catalytic activity">
    <reaction evidence="6">
        <text>UTP + H2O = UMP + diphosphate + H(+)</text>
        <dbReference type="Rhea" id="RHEA:29395"/>
        <dbReference type="ChEBI" id="CHEBI:15377"/>
        <dbReference type="ChEBI" id="CHEBI:15378"/>
        <dbReference type="ChEBI" id="CHEBI:33019"/>
        <dbReference type="ChEBI" id="CHEBI:46398"/>
        <dbReference type="ChEBI" id="CHEBI:57865"/>
        <dbReference type="EC" id="3.6.1.9"/>
    </reaction>
</comment>
<dbReference type="InterPro" id="IPR003697">
    <property type="entry name" value="Maf-like"/>
</dbReference>
<evidence type="ECO:0000256" key="3">
    <source>
        <dbReference type="ARBA" id="ARBA00022490"/>
    </source>
</evidence>
<keyword evidence="4 6" id="KW-0378">Hydrolase</keyword>
<dbReference type="Proteomes" id="UP000197781">
    <property type="component" value="Chromosome"/>
</dbReference>
<evidence type="ECO:0000313" key="8">
    <source>
        <dbReference type="Proteomes" id="UP000197781"/>
    </source>
</evidence>
<proteinExistence type="inferred from homology"/>
<name>A0A220MD91_9BACL</name>
<dbReference type="EC" id="3.6.1.9" evidence="6"/>
<evidence type="ECO:0000313" key="7">
    <source>
        <dbReference type="EMBL" id="ASJ52849.1"/>
    </source>
</evidence>
<dbReference type="HAMAP" id="MF_00528">
    <property type="entry name" value="Maf"/>
    <property type="match status" value="1"/>
</dbReference>
<reference evidence="7 8" key="1">
    <citation type="submission" date="2016-11" db="EMBL/GenBank/DDBJ databases">
        <authorList>
            <person name="Jaros S."/>
            <person name="Januszkiewicz K."/>
            <person name="Wedrychowicz H."/>
        </authorList>
    </citation>
    <scope>NUCLEOTIDE SEQUENCE [LARGE SCALE GENOMIC DNA]</scope>
    <source>
        <strain evidence="7 8">NF2</strain>
    </source>
</reference>
<dbReference type="FunFam" id="3.90.950.10:FF:000005">
    <property type="entry name" value="7-methyl-GTP pyrophosphatase"/>
    <property type="match status" value="1"/>
</dbReference>
<protein>
    <recommendedName>
        <fullName evidence="6">dTTP/UTP pyrophosphatase</fullName>
        <shortName evidence="6">dTTPase/UTPase</shortName>
        <ecNumber evidence="6">3.6.1.9</ecNumber>
    </recommendedName>
    <alternativeName>
        <fullName evidence="6">Nucleoside triphosphate pyrophosphatase</fullName>
    </alternativeName>
    <alternativeName>
        <fullName evidence="6">Nucleotide pyrophosphatase</fullName>
        <shortName evidence="6">Nucleotide PPase</shortName>
    </alternativeName>
</protein>
<feature type="site" description="Important for substrate specificity" evidence="6">
    <location>
        <position position="74"/>
    </location>
</feature>
<evidence type="ECO:0000256" key="1">
    <source>
        <dbReference type="ARBA" id="ARBA00001968"/>
    </source>
</evidence>
<comment type="caution">
    <text evidence="6">Lacks conserved residue(s) required for the propagation of feature annotation.</text>
</comment>
<dbReference type="InterPro" id="IPR029001">
    <property type="entry name" value="ITPase-like_fam"/>
</dbReference>
<dbReference type="GO" id="GO:0009117">
    <property type="term" value="P:nucleotide metabolic process"/>
    <property type="evidence" value="ECO:0007669"/>
    <property type="project" value="UniProtKB-KW"/>
</dbReference>
<comment type="function">
    <text evidence="6">Nucleoside triphosphate pyrophosphatase that hydrolyzes dTTP and UTP. May have a dual role in cell division arrest and in preventing the incorporation of modified nucleotides into cellular nucleic acids.</text>
</comment>
<evidence type="ECO:0000256" key="4">
    <source>
        <dbReference type="ARBA" id="ARBA00022801"/>
    </source>
</evidence>
<dbReference type="Pfam" id="PF02545">
    <property type="entry name" value="Maf"/>
    <property type="match status" value="1"/>
</dbReference>
<dbReference type="NCBIfam" id="TIGR00172">
    <property type="entry name" value="maf"/>
    <property type="match status" value="1"/>
</dbReference>
<dbReference type="GO" id="GO:0036218">
    <property type="term" value="F:dTTP diphosphatase activity"/>
    <property type="evidence" value="ECO:0007669"/>
    <property type="project" value="RHEA"/>
</dbReference>
<dbReference type="AlphaFoldDB" id="A0A220MD91"/>
<gene>
    <name evidence="7" type="ORF">BP422_04335</name>
</gene>
<comment type="similarity">
    <text evidence="6">Belongs to the Maf family. YhdE subfamily.</text>
</comment>
<feature type="site" description="Important for substrate specificity" evidence="6">
    <location>
        <position position="16"/>
    </location>
</feature>
<comment type="catalytic activity">
    <reaction evidence="6">
        <text>dTTP + H2O = dTMP + diphosphate + H(+)</text>
        <dbReference type="Rhea" id="RHEA:28534"/>
        <dbReference type="ChEBI" id="CHEBI:15377"/>
        <dbReference type="ChEBI" id="CHEBI:15378"/>
        <dbReference type="ChEBI" id="CHEBI:33019"/>
        <dbReference type="ChEBI" id="CHEBI:37568"/>
        <dbReference type="ChEBI" id="CHEBI:63528"/>
        <dbReference type="EC" id="3.6.1.9"/>
    </reaction>
</comment>
<sequence>MTKKNVPLILASSSPRRRELLQTLGLSFTVITSDVDETTAEHLSASEVVEELSLRKAKEVASRLTEGVVLGSDTVVVLDGQILGKPVDEMDAYRMLSMLQGQEHTVYSGVALIDVETGRAEVSHSLTHVRIRALTEQEIKSYIATGEPMDKAGSYAIQGIGATIVEGINGDYFTVVGLPLGLTSTLLTRFGMPIL</sequence>
<feature type="site" description="Important for substrate specificity" evidence="6">
    <location>
        <position position="158"/>
    </location>
</feature>
<dbReference type="Gene3D" id="3.90.950.10">
    <property type="match status" value="1"/>
</dbReference>
<dbReference type="KEGG" id="bfm:BP422_04335"/>